<evidence type="ECO:0000313" key="2">
    <source>
        <dbReference type="WBParaSite" id="nRc.2.0.1.t39854-RA"/>
    </source>
</evidence>
<proteinExistence type="predicted"/>
<reference evidence="2" key="1">
    <citation type="submission" date="2022-11" db="UniProtKB">
        <authorList>
            <consortium name="WormBaseParasite"/>
        </authorList>
    </citation>
    <scope>IDENTIFICATION</scope>
</reference>
<organism evidence="1 2">
    <name type="scientific">Romanomermis culicivorax</name>
    <name type="common">Nematode worm</name>
    <dbReference type="NCBI Taxonomy" id="13658"/>
    <lineage>
        <taxon>Eukaryota</taxon>
        <taxon>Metazoa</taxon>
        <taxon>Ecdysozoa</taxon>
        <taxon>Nematoda</taxon>
        <taxon>Enoplea</taxon>
        <taxon>Dorylaimia</taxon>
        <taxon>Mermithida</taxon>
        <taxon>Mermithoidea</taxon>
        <taxon>Mermithidae</taxon>
        <taxon>Romanomermis</taxon>
    </lineage>
</organism>
<sequence length="184" mass="20719">MILQDRPPVYSEAPELDICLTSLTIRETFFVQIFGQQTGDEGFFVVFDGQFVQQTAFLLHAADVGGVENFFFQFQRRDGRNAAEGVFGEAEIFHSYFIATVLDFALGFAADDFVQENVVIFQIFEGAFKRSAAVFFDFIDLADFFQSVDITGRLLKKTAIATSGSAKSHFDEIEIITRLHRPLV</sequence>
<dbReference type="Proteomes" id="UP000887565">
    <property type="component" value="Unplaced"/>
</dbReference>
<evidence type="ECO:0000313" key="1">
    <source>
        <dbReference type="Proteomes" id="UP000887565"/>
    </source>
</evidence>
<keyword evidence="1" id="KW-1185">Reference proteome</keyword>
<protein>
    <submittedName>
        <fullName evidence="2">Uncharacterized protein</fullName>
    </submittedName>
</protein>
<dbReference type="AlphaFoldDB" id="A0A915KN24"/>
<dbReference type="WBParaSite" id="nRc.2.0.1.t39854-RA">
    <property type="protein sequence ID" value="nRc.2.0.1.t39854-RA"/>
    <property type="gene ID" value="nRc.2.0.1.g39854"/>
</dbReference>
<name>A0A915KN24_ROMCU</name>
<accession>A0A915KN24</accession>